<protein>
    <recommendedName>
        <fullName evidence="7">Fe-S hydro-lyase tartrate dehydratase alpha-type catalytic domain-containing protein</fullName>
    </recommendedName>
</protein>
<proteinExistence type="inferred from homology"/>
<dbReference type="GO" id="GO:0016829">
    <property type="term" value="F:lyase activity"/>
    <property type="evidence" value="ECO:0007669"/>
    <property type="project" value="UniProtKB-KW"/>
</dbReference>
<evidence type="ECO:0000256" key="6">
    <source>
        <dbReference type="ARBA" id="ARBA00023239"/>
    </source>
</evidence>
<evidence type="ECO:0000256" key="4">
    <source>
        <dbReference type="ARBA" id="ARBA00023004"/>
    </source>
</evidence>
<gene>
    <name evidence="8" type="ORF">S01H1_46958</name>
</gene>
<dbReference type="EMBL" id="BARS01030086">
    <property type="protein sequence ID" value="GAG17756.1"/>
    <property type="molecule type" value="Genomic_DNA"/>
</dbReference>
<keyword evidence="5" id="KW-0411">Iron-sulfur</keyword>
<evidence type="ECO:0000259" key="7">
    <source>
        <dbReference type="Pfam" id="PF05681"/>
    </source>
</evidence>
<evidence type="ECO:0000256" key="5">
    <source>
        <dbReference type="ARBA" id="ARBA00023014"/>
    </source>
</evidence>
<evidence type="ECO:0000256" key="1">
    <source>
        <dbReference type="ARBA" id="ARBA00008876"/>
    </source>
</evidence>
<accession>X0WYD3</accession>
<dbReference type="Pfam" id="PF05681">
    <property type="entry name" value="Fumerase"/>
    <property type="match status" value="1"/>
</dbReference>
<keyword evidence="4" id="KW-0408">Iron</keyword>
<feature type="domain" description="Fe-S hydro-lyase tartrate dehydratase alpha-type catalytic" evidence="7">
    <location>
        <begin position="11"/>
        <end position="58"/>
    </location>
</feature>
<comment type="similarity">
    <text evidence="1">Belongs to the class-I fumarase family.</text>
</comment>
<reference evidence="8" key="1">
    <citation type="journal article" date="2014" name="Front. Microbiol.">
        <title>High frequency of phylogenetically diverse reductive dehalogenase-homologous genes in deep subseafloor sedimentary metagenomes.</title>
        <authorList>
            <person name="Kawai M."/>
            <person name="Futagami T."/>
            <person name="Toyoda A."/>
            <person name="Takaki Y."/>
            <person name="Nishi S."/>
            <person name="Hori S."/>
            <person name="Arai W."/>
            <person name="Tsubouchi T."/>
            <person name="Morono Y."/>
            <person name="Uchiyama I."/>
            <person name="Ito T."/>
            <person name="Fujiyama A."/>
            <person name="Inagaki F."/>
            <person name="Takami H."/>
        </authorList>
    </citation>
    <scope>NUCLEOTIDE SEQUENCE</scope>
    <source>
        <strain evidence="8">Expedition CK06-06</strain>
    </source>
</reference>
<keyword evidence="3" id="KW-0479">Metal-binding</keyword>
<organism evidence="8">
    <name type="scientific">marine sediment metagenome</name>
    <dbReference type="NCBI Taxonomy" id="412755"/>
    <lineage>
        <taxon>unclassified sequences</taxon>
        <taxon>metagenomes</taxon>
        <taxon>ecological metagenomes</taxon>
    </lineage>
</organism>
<dbReference type="AlphaFoldDB" id="X0WYD3"/>
<sequence length="58" mass="6792">MNKIKSTKIKDRAKELFLKANYYTNQDLMKSLQQAQRKETSPIGKHVLQMIIENNKIA</sequence>
<dbReference type="GO" id="GO:0046872">
    <property type="term" value="F:metal ion binding"/>
    <property type="evidence" value="ECO:0007669"/>
    <property type="project" value="UniProtKB-KW"/>
</dbReference>
<keyword evidence="2" id="KW-0004">4Fe-4S</keyword>
<evidence type="ECO:0000256" key="2">
    <source>
        <dbReference type="ARBA" id="ARBA00022485"/>
    </source>
</evidence>
<dbReference type="GO" id="GO:0051539">
    <property type="term" value="F:4 iron, 4 sulfur cluster binding"/>
    <property type="evidence" value="ECO:0007669"/>
    <property type="project" value="UniProtKB-KW"/>
</dbReference>
<comment type="caution">
    <text evidence="8">The sequence shown here is derived from an EMBL/GenBank/DDBJ whole genome shotgun (WGS) entry which is preliminary data.</text>
</comment>
<evidence type="ECO:0000313" key="8">
    <source>
        <dbReference type="EMBL" id="GAG17756.1"/>
    </source>
</evidence>
<keyword evidence="6" id="KW-0456">Lyase</keyword>
<name>X0WYD3_9ZZZZ</name>
<evidence type="ECO:0000256" key="3">
    <source>
        <dbReference type="ARBA" id="ARBA00022723"/>
    </source>
</evidence>
<dbReference type="InterPro" id="IPR004646">
    <property type="entry name" value="Fe-S_hydro-lyase_TtdA-typ_cat"/>
</dbReference>